<dbReference type="Pfam" id="PF03969">
    <property type="entry name" value="AFG1_ATPase"/>
    <property type="match status" value="1"/>
</dbReference>
<dbReference type="EMBL" id="BSNN01000004">
    <property type="protein sequence ID" value="GLQ35717.1"/>
    <property type="molecule type" value="Genomic_DNA"/>
</dbReference>
<keyword evidence="3" id="KW-0132">Cell division</keyword>
<dbReference type="Gene3D" id="3.40.50.300">
    <property type="entry name" value="P-loop containing nucleotide triphosphate hydrolases"/>
    <property type="match status" value="1"/>
</dbReference>
<sequence length="357" mass="40042">MKPLEIYNQRVADGTLNADPDQLSILSALQGLAEEIEGYKPKSKWLLSGVFGVVAPRPRGLYIYGGVGRGKSMLMDLFFDASPIKRKRRVHFHSFMQEVHDGMHHARASGVEDAIRPVAEKIIKDASLLCFDEMQITDITDAMIVGRLFEFLFDSGVIIVTTSNRHPDDLYKNGLNRNLFVPFIEQIKTYLTVHNLDSETDHRQNRLSQKQTYFTPLNDANHAALMALWDQIAGSEVTSLTLHQKNREITLPHHSGGVAMAGFDDLCARPLGPGDYLLIAKSLRALFITNVPILTRARNNEAKRFVTLIDALYEAKVRVILSADAQPEQLYETGAGAFEFERTASRLREMQGDDWGA</sequence>
<dbReference type="PANTHER" id="PTHR12169">
    <property type="entry name" value="ATPASE N2B"/>
    <property type="match status" value="1"/>
</dbReference>
<dbReference type="GO" id="GO:0051301">
    <property type="term" value="P:cell division"/>
    <property type="evidence" value="ECO:0007669"/>
    <property type="project" value="UniProtKB-KW"/>
</dbReference>
<keyword evidence="4" id="KW-1185">Reference proteome</keyword>
<evidence type="ECO:0000256" key="2">
    <source>
        <dbReference type="ARBA" id="ARBA00022840"/>
    </source>
</evidence>
<reference evidence="4" key="1">
    <citation type="journal article" date="2019" name="Int. J. Syst. Evol. Microbiol.">
        <title>The Global Catalogue of Microorganisms (GCM) 10K type strain sequencing project: providing services to taxonomists for standard genome sequencing and annotation.</title>
        <authorList>
            <consortium name="The Broad Institute Genomics Platform"/>
            <consortium name="The Broad Institute Genome Sequencing Center for Infectious Disease"/>
            <person name="Wu L."/>
            <person name="Ma J."/>
        </authorList>
    </citation>
    <scope>NUCLEOTIDE SEQUENCE [LARGE SCALE GENOMIC DNA]</scope>
    <source>
        <strain evidence="4">NBRC 110140</strain>
    </source>
</reference>
<keyword evidence="3" id="KW-0131">Cell cycle</keyword>
<keyword evidence="1" id="KW-0547">Nucleotide-binding</keyword>
<protein>
    <submittedName>
        <fullName evidence="3">Cell division protein ZapE</fullName>
    </submittedName>
</protein>
<evidence type="ECO:0000313" key="4">
    <source>
        <dbReference type="Proteomes" id="UP001156694"/>
    </source>
</evidence>
<accession>A0ABQ5VWZ1</accession>
<proteinExistence type="predicted"/>
<comment type="caution">
    <text evidence="3">The sequence shown here is derived from an EMBL/GenBank/DDBJ whole genome shotgun (WGS) entry which is preliminary data.</text>
</comment>
<evidence type="ECO:0000313" key="3">
    <source>
        <dbReference type="EMBL" id="GLQ35717.1"/>
    </source>
</evidence>
<evidence type="ECO:0000256" key="1">
    <source>
        <dbReference type="ARBA" id="ARBA00022741"/>
    </source>
</evidence>
<dbReference type="SUPFAM" id="SSF52540">
    <property type="entry name" value="P-loop containing nucleoside triphosphate hydrolases"/>
    <property type="match status" value="1"/>
</dbReference>
<dbReference type="RefSeq" id="WP_284378516.1">
    <property type="nucleotide sequence ID" value="NZ_BSNN01000004.1"/>
</dbReference>
<dbReference type="NCBIfam" id="NF040713">
    <property type="entry name" value="ZapE"/>
    <property type="match status" value="1"/>
</dbReference>
<name>A0ABQ5VWZ1_9RHOB</name>
<organism evidence="3 4">
    <name type="scientific">Amylibacter marinus</name>
    <dbReference type="NCBI Taxonomy" id="1475483"/>
    <lineage>
        <taxon>Bacteria</taxon>
        <taxon>Pseudomonadati</taxon>
        <taxon>Pseudomonadota</taxon>
        <taxon>Alphaproteobacteria</taxon>
        <taxon>Rhodobacterales</taxon>
        <taxon>Paracoccaceae</taxon>
        <taxon>Amylibacter</taxon>
    </lineage>
</organism>
<dbReference type="InterPro" id="IPR027417">
    <property type="entry name" value="P-loop_NTPase"/>
</dbReference>
<dbReference type="InterPro" id="IPR005654">
    <property type="entry name" value="ATPase_AFG1-like"/>
</dbReference>
<gene>
    <name evidence="3" type="ORF">GCM10007939_20000</name>
</gene>
<dbReference type="Proteomes" id="UP001156694">
    <property type="component" value="Unassembled WGS sequence"/>
</dbReference>
<dbReference type="PANTHER" id="PTHR12169:SF6">
    <property type="entry name" value="AFG1-LIKE ATPASE"/>
    <property type="match status" value="1"/>
</dbReference>
<keyword evidence="2" id="KW-0067">ATP-binding</keyword>